<dbReference type="EMBL" id="VCHQ01000015">
    <property type="protein sequence ID" value="TLV17589.1"/>
    <property type="molecule type" value="Genomic_DNA"/>
</dbReference>
<keyword evidence="2" id="KW-0813">Transport</keyword>
<comment type="catalytic activity">
    <reaction evidence="8">
        <text>formate(in) = formate(out)</text>
        <dbReference type="Rhea" id="RHEA:29679"/>
        <dbReference type="ChEBI" id="CHEBI:15740"/>
    </reaction>
</comment>
<keyword evidence="7 11" id="KW-0472">Membrane</keyword>
<evidence type="ECO:0000256" key="6">
    <source>
        <dbReference type="ARBA" id="ARBA00022989"/>
    </source>
</evidence>
<dbReference type="Pfam" id="PF01226">
    <property type="entry name" value="Form_Nir_trans"/>
    <property type="match status" value="1"/>
</dbReference>
<evidence type="ECO:0000256" key="8">
    <source>
        <dbReference type="ARBA" id="ARBA00035914"/>
    </source>
</evidence>
<dbReference type="InterPro" id="IPR024002">
    <property type="entry name" value="For/NO2_transpt_CS"/>
</dbReference>
<comment type="subcellular location">
    <subcellularLocation>
        <location evidence="1">Cell inner membrane</location>
        <topology evidence="1">Multi-pass membrane protein</topology>
    </subcellularLocation>
</comment>
<evidence type="ECO:0000256" key="2">
    <source>
        <dbReference type="ARBA" id="ARBA00022448"/>
    </source>
</evidence>
<dbReference type="AlphaFoldDB" id="A0A5R9LHC0"/>
<sequence length="285" mass="31362">MKNDISFDLRMPAEMAKVAEQAGVYKVSKRKDLAFFLAITAGVFISIAFVFYITVTTGATPATSLTKLAGGLCFTLGLILVVVCGADLFTSTVMTVMAKASGLISWRQLIVNWIIVYFGNLVGALFFVLLIWFSGQAMSSNGLWGLNVLQTADHKMHHTFIEAVCLGTLCNLMVCLAVWMSYSGHSLTDKIVAMLLPIGMFVASGFEHSIANMFIIPLAIVIRDFSPDQFWSMTQTTADNFPMLTVHNFIIDNLIPVTIGNIIGGGVLVSITYWIIYLREQKHEH</sequence>
<evidence type="ECO:0000256" key="3">
    <source>
        <dbReference type="ARBA" id="ARBA00022475"/>
    </source>
</evidence>
<dbReference type="RefSeq" id="WP_138361118.1">
    <property type="nucleotide sequence ID" value="NZ_JBCIVH010000008.1"/>
</dbReference>
<dbReference type="InterPro" id="IPR000292">
    <property type="entry name" value="For/NO2_transpt"/>
</dbReference>
<evidence type="ECO:0000256" key="1">
    <source>
        <dbReference type="ARBA" id="ARBA00004429"/>
    </source>
</evidence>
<protein>
    <recommendedName>
        <fullName evidence="10">Formate transporter FocA</fullName>
    </recommendedName>
</protein>
<keyword evidence="4" id="KW-0997">Cell inner membrane</keyword>
<name>A0A5R9LHC0_9ENTR</name>
<dbReference type="PROSITE" id="PS01006">
    <property type="entry name" value="FORMATE_NITRITE_TP_2"/>
    <property type="match status" value="1"/>
</dbReference>
<dbReference type="PANTHER" id="PTHR30520">
    <property type="entry name" value="FORMATE TRANSPORTER-RELATED"/>
    <property type="match status" value="1"/>
</dbReference>
<evidence type="ECO:0000256" key="5">
    <source>
        <dbReference type="ARBA" id="ARBA00022692"/>
    </source>
</evidence>
<feature type="transmembrane region" description="Helical" evidence="11">
    <location>
        <begin position="110"/>
        <end position="133"/>
    </location>
</feature>
<dbReference type="GO" id="GO:0005886">
    <property type="term" value="C:plasma membrane"/>
    <property type="evidence" value="ECO:0007669"/>
    <property type="project" value="UniProtKB-SubCell"/>
</dbReference>
<gene>
    <name evidence="12" type="primary">focA</name>
    <name evidence="12" type="ORF">FE839_12460</name>
</gene>
<accession>A0A5R9LHC0</accession>
<evidence type="ECO:0000256" key="9">
    <source>
        <dbReference type="ARBA" id="ARBA00049660"/>
    </source>
</evidence>
<dbReference type="Proteomes" id="UP000307430">
    <property type="component" value="Unassembled WGS sequence"/>
</dbReference>
<dbReference type="InterPro" id="IPR023271">
    <property type="entry name" value="Aquaporin-like"/>
</dbReference>
<evidence type="ECO:0000256" key="4">
    <source>
        <dbReference type="ARBA" id="ARBA00022519"/>
    </source>
</evidence>
<dbReference type="NCBIfam" id="TIGR00790">
    <property type="entry name" value="fnt"/>
    <property type="match status" value="1"/>
</dbReference>
<feature type="transmembrane region" description="Helical" evidence="11">
    <location>
        <begin position="191"/>
        <end position="222"/>
    </location>
</feature>
<comment type="caution">
    <text evidence="12">The sequence shown here is derived from an EMBL/GenBank/DDBJ whole genome shotgun (WGS) entry which is preliminary data.</text>
</comment>
<feature type="transmembrane region" description="Helical" evidence="11">
    <location>
        <begin position="160"/>
        <end position="179"/>
    </location>
</feature>
<dbReference type="Gene3D" id="1.20.1080.10">
    <property type="entry name" value="Glycerol uptake facilitator protein"/>
    <property type="match status" value="1"/>
</dbReference>
<dbReference type="FunFam" id="1.20.1080.10:FF:000006">
    <property type="entry name" value="Formate transporter FocA"/>
    <property type="match status" value="1"/>
</dbReference>
<dbReference type="GO" id="GO:0042802">
    <property type="term" value="F:identical protein binding"/>
    <property type="evidence" value="ECO:0007669"/>
    <property type="project" value="UniProtKB-ARBA"/>
</dbReference>
<proteinExistence type="inferred from homology"/>
<dbReference type="InterPro" id="IPR023999">
    <property type="entry name" value="Formate_transptr_FocA"/>
</dbReference>
<dbReference type="PROSITE" id="PS01005">
    <property type="entry name" value="FORMATE_NITRITE_TP_1"/>
    <property type="match status" value="1"/>
</dbReference>
<evidence type="ECO:0000256" key="10">
    <source>
        <dbReference type="NCBIfam" id="TIGR04060"/>
    </source>
</evidence>
<comment type="similarity">
    <text evidence="9">Belongs to the FNT transporter (TC 1.A.16) family.</text>
</comment>
<evidence type="ECO:0000313" key="12">
    <source>
        <dbReference type="EMBL" id="TLV17589.1"/>
    </source>
</evidence>
<feature type="transmembrane region" description="Helical" evidence="11">
    <location>
        <begin position="254"/>
        <end position="276"/>
    </location>
</feature>
<evidence type="ECO:0000256" key="11">
    <source>
        <dbReference type="SAM" id="Phobius"/>
    </source>
</evidence>
<feature type="transmembrane region" description="Helical" evidence="11">
    <location>
        <begin position="33"/>
        <end position="55"/>
    </location>
</feature>
<keyword evidence="6 11" id="KW-1133">Transmembrane helix</keyword>
<reference evidence="12 13" key="1">
    <citation type="submission" date="2019-05" db="EMBL/GenBank/DDBJ databases">
        <title>Genome sequence of Klebsiella sp strain TOUT106.</title>
        <authorList>
            <person name="Rahi P."/>
            <person name="Chaudhari D."/>
        </authorList>
    </citation>
    <scope>NUCLEOTIDE SEQUENCE [LARGE SCALE GENOMIC DNA]</scope>
    <source>
        <strain evidence="12 13">TOUT106</strain>
    </source>
</reference>
<dbReference type="PANTHER" id="PTHR30520:SF10">
    <property type="entry name" value="FORMATE CHANNEL FOCA-RELATED"/>
    <property type="match status" value="1"/>
</dbReference>
<keyword evidence="13" id="KW-1185">Reference proteome</keyword>
<organism evidence="12 13">
    <name type="scientific">Klebsiella indica</name>
    <dbReference type="NCBI Taxonomy" id="2582917"/>
    <lineage>
        <taxon>Bacteria</taxon>
        <taxon>Pseudomonadati</taxon>
        <taxon>Pseudomonadota</taxon>
        <taxon>Gammaproteobacteria</taxon>
        <taxon>Enterobacterales</taxon>
        <taxon>Enterobacteriaceae</taxon>
        <taxon>Klebsiella/Raoultella group</taxon>
        <taxon>Klebsiella</taxon>
    </lineage>
</organism>
<dbReference type="NCBIfam" id="TIGR04060">
    <property type="entry name" value="formate_focA"/>
    <property type="match status" value="1"/>
</dbReference>
<evidence type="ECO:0000313" key="13">
    <source>
        <dbReference type="Proteomes" id="UP000307430"/>
    </source>
</evidence>
<feature type="transmembrane region" description="Helical" evidence="11">
    <location>
        <begin position="67"/>
        <end position="89"/>
    </location>
</feature>
<keyword evidence="3" id="KW-1003">Cell membrane</keyword>
<dbReference type="GO" id="GO:0015499">
    <property type="term" value="F:formate transmembrane transporter activity"/>
    <property type="evidence" value="ECO:0007669"/>
    <property type="project" value="UniProtKB-UniRule"/>
</dbReference>
<evidence type="ECO:0000256" key="7">
    <source>
        <dbReference type="ARBA" id="ARBA00023136"/>
    </source>
</evidence>
<dbReference type="NCBIfam" id="NF008069">
    <property type="entry name" value="PRK10805.1"/>
    <property type="match status" value="1"/>
</dbReference>
<keyword evidence="5 11" id="KW-0812">Transmembrane</keyword>